<feature type="region of interest" description="Disordered" evidence="1">
    <location>
        <begin position="1"/>
        <end position="32"/>
    </location>
</feature>
<accession>A0A244EQ68</accession>
<comment type="caution">
    <text evidence="2">The sequence shown here is derived from an EMBL/GenBank/DDBJ whole genome shotgun (WGS) entry which is preliminary data.</text>
</comment>
<evidence type="ECO:0000313" key="2">
    <source>
        <dbReference type="EMBL" id="OUM06598.1"/>
    </source>
</evidence>
<organism evidence="2 3">
    <name type="scientific">Pseudomonas syringae</name>
    <dbReference type="NCBI Taxonomy" id="317"/>
    <lineage>
        <taxon>Bacteria</taxon>
        <taxon>Pseudomonadati</taxon>
        <taxon>Pseudomonadota</taxon>
        <taxon>Gammaproteobacteria</taxon>
        <taxon>Pseudomonadales</taxon>
        <taxon>Pseudomonadaceae</taxon>
        <taxon>Pseudomonas</taxon>
    </lineage>
</organism>
<gene>
    <name evidence="2" type="ORF">BW686_16035</name>
</gene>
<protein>
    <submittedName>
        <fullName evidence="2">Uncharacterized protein</fullName>
    </submittedName>
</protein>
<reference evidence="2 3" key="1">
    <citation type="submission" date="2017-01" db="EMBL/GenBank/DDBJ databases">
        <authorList>
            <person name="Mah S.A."/>
            <person name="Swanson W.J."/>
            <person name="Moy G.W."/>
            <person name="Vacquier V.D."/>
        </authorList>
    </citation>
    <scope>NUCLEOTIDE SEQUENCE [LARGE SCALE GENOMIC DNA]</scope>
    <source>
        <strain evidence="2">PDD-32b-74</strain>
    </source>
</reference>
<dbReference type="Proteomes" id="UP000195128">
    <property type="component" value="Unassembled WGS sequence"/>
</dbReference>
<proteinExistence type="predicted"/>
<evidence type="ECO:0000313" key="3">
    <source>
        <dbReference type="Proteomes" id="UP000195128"/>
    </source>
</evidence>
<feature type="compositionally biased region" description="Basic and acidic residues" evidence="1">
    <location>
        <begin position="1"/>
        <end position="29"/>
    </location>
</feature>
<name>A0A244EQ68_PSESX</name>
<sequence length="83" mass="9728">MVRTFGTEEKLLTPKKRDGNDHPTHEQKSGIKYTEQVRLKRRQRELAKPGAGLLSDNYKAKLFESRYWHRHHAALDQSTVKGR</sequence>
<dbReference type="AlphaFoldDB" id="A0A244EQ68"/>
<evidence type="ECO:0000256" key="1">
    <source>
        <dbReference type="SAM" id="MobiDB-lite"/>
    </source>
</evidence>
<dbReference type="RefSeq" id="WP_084918543.1">
    <property type="nucleotide sequence ID" value="NZ_MTSA01000011.1"/>
</dbReference>
<dbReference type="EMBL" id="MTSA01000011">
    <property type="protein sequence ID" value="OUM06598.1"/>
    <property type="molecule type" value="Genomic_DNA"/>
</dbReference>